<comment type="similarity">
    <text evidence="1">Belongs to the carbohydrate kinase PfkB family.</text>
</comment>
<dbReference type="PANTHER" id="PTHR43085:SF1">
    <property type="entry name" value="PSEUDOURIDINE KINASE-RELATED"/>
    <property type="match status" value="1"/>
</dbReference>
<evidence type="ECO:0000313" key="7">
    <source>
        <dbReference type="EMBL" id="CAJ1968027.1"/>
    </source>
</evidence>
<reference evidence="7" key="1">
    <citation type="submission" date="2023-10" db="EMBL/GenBank/DDBJ databases">
        <authorList>
            <person name="Domelevo Entfellner J.-B."/>
        </authorList>
    </citation>
    <scope>NUCLEOTIDE SEQUENCE</scope>
</reference>
<organism evidence="7 8">
    <name type="scientific">Sphenostylis stenocarpa</name>
    <dbReference type="NCBI Taxonomy" id="92480"/>
    <lineage>
        <taxon>Eukaryota</taxon>
        <taxon>Viridiplantae</taxon>
        <taxon>Streptophyta</taxon>
        <taxon>Embryophyta</taxon>
        <taxon>Tracheophyta</taxon>
        <taxon>Spermatophyta</taxon>
        <taxon>Magnoliopsida</taxon>
        <taxon>eudicotyledons</taxon>
        <taxon>Gunneridae</taxon>
        <taxon>Pentapetalae</taxon>
        <taxon>rosids</taxon>
        <taxon>fabids</taxon>
        <taxon>Fabales</taxon>
        <taxon>Fabaceae</taxon>
        <taxon>Papilionoideae</taxon>
        <taxon>50 kb inversion clade</taxon>
        <taxon>NPAAA clade</taxon>
        <taxon>indigoferoid/millettioid clade</taxon>
        <taxon>Phaseoleae</taxon>
        <taxon>Sphenostylis</taxon>
    </lineage>
</organism>
<keyword evidence="8" id="KW-1185">Reference proteome</keyword>
<dbReference type="GO" id="GO:0016301">
    <property type="term" value="F:kinase activity"/>
    <property type="evidence" value="ECO:0007669"/>
    <property type="project" value="UniProtKB-KW"/>
</dbReference>
<feature type="domain" description="Carbohydrate kinase PfkB" evidence="6">
    <location>
        <begin position="80"/>
        <end position="157"/>
    </location>
</feature>
<evidence type="ECO:0000256" key="5">
    <source>
        <dbReference type="ARBA" id="ARBA00022840"/>
    </source>
</evidence>
<evidence type="ECO:0000256" key="4">
    <source>
        <dbReference type="ARBA" id="ARBA00022777"/>
    </source>
</evidence>
<dbReference type="EMBL" id="OY731404">
    <property type="protein sequence ID" value="CAJ1968027.1"/>
    <property type="molecule type" value="Genomic_DNA"/>
</dbReference>
<sequence length="422" mass="46145">MENIEERISKLEDIEERTSKLMDDRYMEFIDSLRGIVQKLVREEVKDMKEQILQESLTQAGKDIEERIGQELVRAIKEMEEVALRAKSVTTIAGGVARNVAECMSKLGSKPFMIRAIGFDMAEDTLMKWKSAGLYAEGILKDKDIETPVVCTIFDVKGEVAAGVASVEALVTFSSPNEDKLIAMANDLSCSDVFQPLSEKKGIEVVLVTIGSNGVFLCNKEGPNYLKKPREKINWSGFGGQLYKSFMQNCPPSPYSGFSKLDKSSPLCAVHFPSLPASVVRLTGAGDCLVGGTLTSICAGLDIMQSVSVGIVVAKAAVEAEANVPNSFNLSAIAGFFSNMPEAELENIVVVTLSKCASNDITFVLDLIYHLSCWHGPANEPIAYPALKFHTTIHPPSLSSSLPLSRPYYNKLTTHKTHHHFS</sequence>
<dbReference type="Pfam" id="PF00294">
    <property type="entry name" value="PfkB"/>
    <property type="match status" value="1"/>
</dbReference>
<dbReference type="PANTHER" id="PTHR43085">
    <property type="entry name" value="HEXOKINASE FAMILY MEMBER"/>
    <property type="match status" value="1"/>
</dbReference>
<protein>
    <recommendedName>
        <fullName evidence="6">Carbohydrate kinase PfkB domain-containing protein</fullName>
    </recommendedName>
</protein>
<dbReference type="SUPFAM" id="SSF53613">
    <property type="entry name" value="Ribokinase-like"/>
    <property type="match status" value="1"/>
</dbReference>
<dbReference type="Gene3D" id="3.40.1190.20">
    <property type="match status" value="2"/>
</dbReference>
<evidence type="ECO:0000256" key="1">
    <source>
        <dbReference type="ARBA" id="ARBA00010688"/>
    </source>
</evidence>
<dbReference type="GO" id="GO:0005524">
    <property type="term" value="F:ATP binding"/>
    <property type="evidence" value="ECO:0007669"/>
    <property type="project" value="UniProtKB-KW"/>
</dbReference>
<keyword evidence="3" id="KW-0547">Nucleotide-binding</keyword>
<accession>A0AA86SNN4</accession>
<name>A0AA86SNN4_9FABA</name>
<evidence type="ECO:0000256" key="2">
    <source>
        <dbReference type="ARBA" id="ARBA00022679"/>
    </source>
</evidence>
<dbReference type="Gramene" id="rna-AYBTSS11_LOCUS21494">
    <property type="protein sequence ID" value="CAJ1968027.1"/>
    <property type="gene ID" value="gene-AYBTSS11_LOCUS21494"/>
</dbReference>
<dbReference type="InterPro" id="IPR011611">
    <property type="entry name" value="PfkB_dom"/>
</dbReference>
<dbReference type="InterPro" id="IPR029056">
    <property type="entry name" value="Ribokinase-like"/>
</dbReference>
<evidence type="ECO:0000313" key="8">
    <source>
        <dbReference type="Proteomes" id="UP001189624"/>
    </source>
</evidence>
<keyword evidence="2" id="KW-0808">Transferase</keyword>
<keyword evidence="4" id="KW-0418">Kinase</keyword>
<dbReference type="AlphaFoldDB" id="A0AA86SNN4"/>
<dbReference type="PROSITE" id="PS00583">
    <property type="entry name" value="PFKB_KINASES_1"/>
    <property type="match status" value="1"/>
</dbReference>
<evidence type="ECO:0000256" key="3">
    <source>
        <dbReference type="ARBA" id="ARBA00022741"/>
    </source>
</evidence>
<dbReference type="InterPro" id="IPR002173">
    <property type="entry name" value="Carboh/pur_kinase_PfkB_CS"/>
</dbReference>
<dbReference type="InterPro" id="IPR050306">
    <property type="entry name" value="PfkB_Carbo_kinase"/>
</dbReference>
<proteinExistence type="inferred from homology"/>
<keyword evidence="5" id="KW-0067">ATP-binding</keyword>
<gene>
    <name evidence="7" type="ORF">AYBTSS11_LOCUS21494</name>
</gene>
<dbReference type="Proteomes" id="UP001189624">
    <property type="component" value="Chromosome 7"/>
</dbReference>
<evidence type="ECO:0000259" key="6">
    <source>
        <dbReference type="Pfam" id="PF00294"/>
    </source>
</evidence>